<evidence type="ECO:0000256" key="2">
    <source>
        <dbReference type="ARBA" id="ARBA00022980"/>
    </source>
</evidence>
<keyword evidence="3 4" id="KW-0687">Ribonucleoprotein</keyword>
<dbReference type="HAMAP" id="MF_01369_B">
    <property type="entry name" value="Ribosomal_uL23_B"/>
    <property type="match status" value="1"/>
</dbReference>
<evidence type="ECO:0000256" key="4">
    <source>
        <dbReference type="HAMAP-Rule" id="MF_01369"/>
    </source>
</evidence>
<dbReference type="Pfam" id="PF00276">
    <property type="entry name" value="Ribosomal_L23"/>
    <property type="match status" value="1"/>
</dbReference>
<gene>
    <name evidence="4" type="primary">rplW</name>
    <name evidence="5" type="ORF">Bealeia1_01842</name>
</gene>
<dbReference type="NCBIfam" id="NF004363">
    <property type="entry name" value="PRK05738.2-4"/>
    <property type="match status" value="1"/>
</dbReference>
<dbReference type="EMBL" id="CP133270">
    <property type="protein sequence ID" value="WVX67627.1"/>
    <property type="molecule type" value="Genomic_DNA"/>
</dbReference>
<dbReference type="Proteomes" id="UP001330434">
    <property type="component" value="Chromosome"/>
</dbReference>
<sequence>MSRARTIKPVKERMGKQRTYEVLVAPVVTEKSTLGSENNQLTFKVAKDATKPEIKKAVEEIFKVKVKSVNTLNLPGKTKRFRGMEGKRSGIKKAVVRLEEGQNIDVSAGL</sequence>
<keyword evidence="2 4" id="KW-0689">Ribosomal protein</keyword>
<keyword evidence="6" id="KW-1185">Reference proteome</keyword>
<dbReference type="SUPFAM" id="SSF54189">
    <property type="entry name" value="Ribosomal proteins S24e, L23 and L15e"/>
    <property type="match status" value="1"/>
</dbReference>
<dbReference type="GO" id="GO:0005840">
    <property type="term" value="C:ribosome"/>
    <property type="evidence" value="ECO:0007669"/>
    <property type="project" value="UniProtKB-KW"/>
</dbReference>
<evidence type="ECO:0000256" key="1">
    <source>
        <dbReference type="ARBA" id="ARBA00006700"/>
    </source>
</evidence>
<reference evidence="5 6" key="1">
    <citation type="journal article" date="2024" name="Environ. Microbiol.">
        <title>Novel evolutionary insights on the interactions of the Holosporales (Alphaproteobacteria) with eukaryotic hosts from comparative genomics.</title>
        <authorList>
            <person name="Giovannini M."/>
            <person name="Petroni G."/>
            <person name="Castelli M."/>
        </authorList>
    </citation>
    <scope>NUCLEOTIDE SEQUENCE [LARGE SCALE GENOMIC DNA]</scope>
    <source>
        <strain evidence="5 6">US_Bl 15I1</strain>
    </source>
</reference>
<dbReference type="InterPro" id="IPR013025">
    <property type="entry name" value="Ribosomal_uL23-like"/>
</dbReference>
<evidence type="ECO:0000313" key="5">
    <source>
        <dbReference type="EMBL" id="WVX67627.1"/>
    </source>
</evidence>
<accession>A0ABZ2C625</accession>
<dbReference type="RefSeq" id="WP_414437855.1">
    <property type="nucleotide sequence ID" value="NZ_CP133270.1"/>
</dbReference>
<dbReference type="NCBIfam" id="NF004360">
    <property type="entry name" value="PRK05738.1-5"/>
    <property type="match status" value="1"/>
</dbReference>
<protein>
    <recommendedName>
        <fullName evidence="4">Large ribosomal subunit protein uL23</fullName>
    </recommendedName>
</protein>
<keyword evidence="4" id="KW-0699">rRNA-binding</keyword>
<evidence type="ECO:0000313" key="6">
    <source>
        <dbReference type="Proteomes" id="UP001330434"/>
    </source>
</evidence>
<dbReference type="PANTHER" id="PTHR11620">
    <property type="entry name" value="60S RIBOSOMAL PROTEIN L23A"/>
    <property type="match status" value="1"/>
</dbReference>
<proteinExistence type="inferred from homology"/>
<dbReference type="NCBIfam" id="NF004359">
    <property type="entry name" value="PRK05738.1-3"/>
    <property type="match status" value="1"/>
</dbReference>
<keyword evidence="4" id="KW-0694">RNA-binding</keyword>
<dbReference type="InterPro" id="IPR012677">
    <property type="entry name" value="Nucleotide-bd_a/b_plait_sf"/>
</dbReference>
<evidence type="ECO:0000256" key="3">
    <source>
        <dbReference type="ARBA" id="ARBA00023274"/>
    </source>
</evidence>
<dbReference type="Gene3D" id="3.30.70.330">
    <property type="match status" value="1"/>
</dbReference>
<comment type="subunit">
    <text evidence="4">Part of the 50S ribosomal subunit. Contacts protein L29, and trigger factor when it is bound to the ribosome.</text>
</comment>
<comment type="similarity">
    <text evidence="1 4">Belongs to the universal ribosomal protein uL23 family.</text>
</comment>
<name>A0ABZ2C625_9PROT</name>
<comment type="function">
    <text evidence="4">One of the early assembly proteins it binds 23S rRNA. One of the proteins that surrounds the polypeptide exit tunnel on the outside of the ribosome. Forms the main docking site for trigger factor binding to the ribosome.</text>
</comment>
<organism evidence="5 6">
    <name type="scientific">Candidatus Bealeia paramacronuclearis</name>
    <dbReference type="NCBI Taxonomy" id="1921001"/>
    <lineage>
        <taxon>Bacteria</taxon>
        <taxon>Pseudomonadati</taxon>
        <taxon>Pseudomonadota</taxon>
        <taxon>Alphaproteobacteria</taxon>
        <taxon>Holosporales</taxon>
        <taxon>Holosporaceae</taxon>
        <taxon>Candidatus Bealeia</taxon>
    </lineage>
</organism>
<dbReference type="InterPro" id="IPR012678">
    <property type="entry name" value="Ribosomal_uL23/eL15/eS24_sf"/>
</dbReference>